<name>A0A2G4YPI9_9PROT</name>
<feature type="domain" description="Ferrous iron transporter FeoA-like" evidence="2">
    <location>
        <begin position="4"/>
        <end position="85"/>
    </location>
</feature>
<evidence type="ECO:0000256" key="1">
    <source>
        <dbReference type="ARBA" id="ARBA00023004"/>
    </source>
</evidence>
<dbReference type="AlphaFoldDB" id="A0A2G4YPI9"/>
<dbReference type="SUPFAM" id="SSF50037">
    <property type="entry name" value="C-terminal domain of transcriptional repressors"/>
    <property type="match status" value="1"/>
</dbReference>
<keyword evidence="4" id="KW-1185">Reference proteome</keyword>
<dbReference type="OrthoDB" id="7173531at2"/>
<gene>
    <name evidence="3" type="ORF">CRD36_13545</name>
</gene>
<dbReference type="Proteomes" id="UP000229730">
    <property type="component" value="Unassembled WGS sequence"/>
</dbReference>
<dbReference type="Pfam" id="PF04023">
    <property type="entry name" value="FeoA"/>
    <property type="match status" value="1"/>
</dbReference>
<dbReference type="InParanoid" id="A0A2G4YPI9"/>
<organism evidence="3 4">
    <name type="scientific">Paremcibacter congregatus</name>
    <dbReference type="NCBI Taxonomy" id="2043170"/>
    <lineage>
        <taxon>Bacteria</taxon>
        <taxon>Pseudomonadati</taxon>
        <taxon>Pseudomonadota</taxon>
        <taxon>Alphaproteobacteria</taxon>
        <taxon>Emcibacterales</taxon>
        <taxon>Emcibacteraceae</taxon>
        <taxon>Paremcibacter</taxon>
    </lineage>
</organism>
<protein>
    <submittedName>
        <fullName evidence="3">Ferrous iron transport protein A</fullName>
    </submittedName>
</protein>
<dbReference type="SMART" id="SM00899">
    <property type="entry name" value="FeoA"/>
    <property type="match status" value="1"/>
</dbReference>
<dbReference type="InterPro" id="IPR038157">
    <property type="entry name" value="FeoA_core_dom"/>
</dbReference>
<dbReference type="Gene3D" id="2.30.30.90">
    <property type="match status" value="1"/>
</dbReference>
<dbReference type="EMBL" id="PDEM01000025">
    <property type="protein sequence ID" value="PHZ84210.1"/>
    <property type="molecule type" value="Genomic_DNA"/>
</dbReference>
<proteinExistence type="predicted"/>
<dbReference type="InterPro" id="IPR008988">
    <property type="entry name" value="Transcriptional_repressor_C"/>
</dbReference>
<dbReference type="InterPro" id="IPR007167">
    <property type="entry name" value="Fe-transptr_FeoA-like"/>
</dbReference>
<dbReference type="GO" id="GO:0046914">
    <property type="term" value="F:transition metal ion binding"/>
    <property type="evidence" value="ECO:0007669"/>
    <property type="project" value="InterPro"/>
</dbReference>
<accession>A0A2G4YPI9</accession>
<sequence>MTAQYLSDLRKNDLATVVGFSADRCKDVEFARDLEDRLLEVGFEEGLDIKVLHEGPVSRDPMAVRIGRTTIALRRMEADAVIISR</sequence>
<evidence type="ECO:0000259" key="2">
    <source>
        <dbReference type="SMART" id="SM00899"/>
    </source>
</evidence>
<comment type="caution">
    <text evidence="3">The sequence shown here is derived from an EMBL/GenBank/DDBJ whole genome shotgun (WGS) entry which is preliminary data.</text>
</comment>
<reference evidence="3 4" key="1">
    <citation type="submission" date="2017-10" db="EMBL/GenBank/DDBJ databases">
        <title>Frigbacter circumglobatus gen. nov. sp. nov., isolated from sediment cultured in situ.</title>
        <authorList>
            <person name="Zhao Z."/>
        </authorList>
    </citation>
    <scope>NUCLEOTIDE SEQUENCE [LARGE SCALE GENOMIC DNA]</scope>
    <source>
        <strain evidence="3 4">ZYL</strain>
    </source>
</reference>
<evidence type="ECO:0000313" key="4">
    <source>
        <dbReference type="Proteomes" id="UP000229730"/>
    </source>
</evidence>
<dbReference type="RefSeq" id="WP_099474137.1">
    <property type="nucleotide sequence ID" value="NZ_CAXBMK010000002.1"/>
</dbReference>
<evidence type="ECO:0000313" key="3">
    <source>
        <dbReference type="EMBL" id="PHZ84210.1"/>
    </source>
</evidence>
<keyword evidence="1" id="KW-0408">Iron</keyword>